<evidence type="ECO:0000313" key="2">
    <source>
        <dbReference type="EMBL" id="MFD2160140.1"/>
    </source>
</evidence>
<sequence>MYREEVTVTTGMKQGNRDEEAMYDMILAAKNGELSDVEMEALHSAMMESEEVRKMYLRINQIDELIGGAIELEGGEKVARVYRWPSLVAVAGMAAAVAIFVTVWMVGEPEDDSGIVGEERKAPIASLKSDYGAFFEGMNGGIQEFNAGEFHLEKGIASLIFANGAEVVFQESSQFKIEDDMRIVLKSGKVWAHCPPSAQGFTIDLPGQNSVVDLGTEFGVEVVSERDSVVQVFSGIVELHSAAHRPYELSQGQAVVWRDGGEPVEIDFETVNFVSSEQLEAQRFEAYKETVLGKHGLIYYSDFQIGEAGKVYNEKNGASGVKRMENVWSASGRFGDTRAVQFAHKGSVMELDVPEAGELDELTVVAWVKPEKLVKSYSAIMNTHGWRSGGMHLQVTGSGELAVGVYPGHAYRSKGGTISVDRWQMIAVTVNVKTETVTAYLDGDLLDMRRLRKKESGITRGVDLGMASLGGWQNLDYRDYVGPRNLNGAIDEMVIFDRELGAEEVREMYALGQP</sequence>
<dbReference type="RefSeq" id="WP_377087084.1">
    <property type="nucleotide sequence ID" value="NZ_JBHSJL010000014.1"/>
</dbReference>
<evidence type="ECO:0000256" key="1">
    <source>
        <dbReference type="SAM" id="Phobius"/>
    </source>
</evidence>
<evidence type="ECO:0000313" key="3">
    <source>
        <dbReference type="Proteomes" id="UP001597389"/>
    </source>
</evidence>
<organism evidence="2 3">
    <name type="scientific">Rubritalea tangerina</name>
    <dbReference type="NCBI Taxonomy" id="430798"/>
    <lineage>
        <taxon>Bacteria</taxon>
        <taxon>Pseudomonadati</taxon>
        <taxon>Verrucomicrobiota</taxon>
        <taxon>Verrucomicrobiia</taxon>
        <taxon>Verrucomicrobiales</taxon>
        <taxon>Rubritaleaceae</taxon>
        <taxon>Rubritalea</taxon>
    </lineage>
</organism>
<dbReference type="Gene3D" id="2.60.120.200">
    <property type="match status" value="1"/>
</dbReference>
<dbReference type="InterPro" id="IPR013320">
    <property type="entry name" value="ConA-like_dom_sf"/>
</dbReference>
<feature type="transmembrane region" description="Helical" evidence="1">
    <location>
        <begin position="87"/>
        <end position="107"/>
    </location>
</feature>
<dbReference type="SUPFAM" id="SSF49899">
    <property type="entry name" value="Concanavalin A-like lectins/glucanases"/>
    <property type="match status" value="1"/>
</dbReference>
<accession>A0ABW4ZDP9</accession>
<dbReference type="PANTHER" id="PTHR30273">
    <property type="entry name" value="PERIPLASMIC SIGNAL SENSOR AND SIGMA FACTOR ACTIVATOR FECR-RELATED"/>
    <property type="match status" value="1"/>
</dbReference>
<keyword evidence="1" id="KW-0472">Membrane</keyword>
<proteinExistence type="predicted"/>
<dbReference type="Gene3D" id="2.60.120.1440">
    <property type="match status" value="1"/>
</dbReference>
<comment type="caution">
    <text evidence="2">The sequence shown here is derived from an EMBL/GenBank/DDBJ whole genome shotgun (WGS) entry which is preliminary data.</text>
</comment>
<dbReference type="InterPro" id="IPR012373">
    <property type="entry name" value="Ferrdict_sens_TM"/>
</dbReference>
<protein>
    <submittedName>
        <fullName evidence="2">LamG-like jellyroll fold domain-containing protein</fullName>
    </submittedName>
</protein>
<dbReference type="PANTHER" id="PTHR30273:SF2">
    <property type="entry name" value="PROTEIN FECR"/>
    <property type="match status" value="1"/>
</dbReference>
<dbReference type="EMBL" id="JBHUJB010000073">
    <property type="protein sequence ID" value="MFD2160140.1"/>
    <property type="molecule type" value="Genomic_DNA"/>
</dbReference>
<keyword evidence="1" id="KW-1133">Transmembrane helix</keyword>
<reference evidence="3" key="1">
    <citation type="journal article" date="2019" name="Int. J. Syst. Evol. Microbiol.">
        <title>The Global Catalogue of Microorganisms (GCM) 10K type strain sequencing project: providing services to taxonomists for standard genome sequencing and annotation.</title>
        <authorList>
            <consortium name="The Broad Institute Genomics Platform"/>
            <consortium name="The Broad Institute Genome Sequencing Center for Infectious Disease"/>
            <person name="Wu L."/>
            <person name="Ma J."/>
        </authorList>
    </citation>
    <scope>NUCLEOTIDE SEQUENCE [LARGE SCALE GENOMIC DNA]</scope>
    <source>
        <strain evidence="3">CCUG 57942</strain>
    </source>
</reference>
<keyword evidence="1" id="KW-0812">Transmembrane</keyword>
<dbReference type="Pfam" id="PF13385">
    <property type="entry name" value="Laminin_G_3"/>
    <property type="match status" value="1"/>
</dbReference>
<gene>
    <name evidence="2" type="ORF">ACFSW8_14640</name>
</gene>
<dbReference type="Proteomes" id="UP001597389">
    <property type="component" value="Unassembled WGS sequence"/>
</dbReference>
<keyword evidence="3" id="KW-1185">Reference proteome</keyword>
<name>A0ABW4ZDP9_9BACT</name>